<dbReference type="Proteomes" id="UP000694680">
    <property type="component" value="Chromosome 16"/>
</dbReference>
<feature type="domain" description="C-type lectin" evidence="1">
    <location>
        <begin position="4"/>
        <end position="111"/>
    </location>
</feature>
<dbReference type="InterPro" id="IPR016186">
    <property type="entry name" value="C-type_lectin-like/link_sf"/>
</dbReference>
<organism evidence="2 3">
    <name type="scientific">Gouania willdenowi</name>
    <name type="common">Blunt-snouted clingfish</name>
    <name type="synonym">Lepadogaster willdenowi</name>
    <dbReference type="NCBI Taxonomy" id="441366"/>
    <lineage>
        <taxon>Eukaryota</taxon>
        <taxon>Metazoa</taxon>
        <taxon>Chordata</taxon>
        <taxon>Craniata</taxon>
        <taxon>Vertebrata</taxon>
        <taxon>Euteleostomi</taxon>
        <taxon>Actinopterygii</taxon>
        <taxon>Neopterygii</taxon>
        <taxon>Teleostei</taxon>
        <taxon>Neoteleostei</taxon>
        <taxon>Acanthomorphata</taxon>
        <taxon>Ovalentaria</taxon>
        <taxon>Blenniimorphae</taxon>
        <taxon>Blenniiformes</taxon>
        <taxon>Gobiesocoidei</taxon>
        <taxon>Gobiesocidae</taxon>
        <taxon>Gobiesocinae</taxon>
        <taxon>Gouania</taxon>
    </lineage>
</organism>
<evidence type="ECO:0000259" key="1">
    <source>
        <dbReference type="PROSITE" id="PS50041"/>
    </source>
</evidence>
<reference evidence="2" key="2">
    <citation type="submission" date="2025-08" db="UniProtKB">
        <authorList>
            <consortium name="Ensembl"/>
        </authorList>
    </citation>
    <scope>IDENTIFICATION</scope>
</reference>
<dbReference type="PANTHER" id="PTHR45784:SF3">
    <property type="entry name" value="C-TYPE LECTIN DOMAIN FAMILY 4 MEMBER K-LIKE-RELATED"/>
    <property type="match status" value="1"/>
</dbReference>
<name>A0A8C5D995_GOUWI</name>
<dbReference type="PROSITE" id="PS50041">
    <property type="entry name" value="C_TYPE_LECTIN_2"/>
    <property type="match status" value="2"/>
</dbReference>
<dbReference type="SMART" id="SM00034">
    <property type="entry name" value="CLECT"/>
    <property type="match status" value="2"/>
</dbReference>
<accession>A0A8C5D995</accession>
<dbReference type="Gene3D" id="3.10.100.10">
    <property type="entry name" value="Mannose-Binding Protein A, subunit A"/>
    <property type="match status" value="2"/>
</dbReference>
<proteinExistence type="predicted"/>
<gene>
    <name evidence="2" type="primary">LOC114478432</name>
</gene>
<dbReference type="SUPFAM" id="SSF56436">
    <property type="entry name" value="C-type lectin-like"/>
    <property type="match status" value="2"/>
</dbReference>
<sequence length="298" mass="34670">MGRFHVDDRKMTWSEAKRTCRLTFRDLVTITDLQTMTDLQTIKDLQKITDQTFWIGLFRSAWKWSHDEAYDSRLFEKVWTKGVGELWCVLMNHRGEWISRNCNDTNFFFCYDESSQNHVLVRKKKTWMAALNYCKNTYTRISGIFSLKTNNKLKNLLTNSQEAESNEEESVVAWFGLSNNGWMWSNGSDAPYRRWGVGQPLDKHCVMMDMESKTWFTSVCSEKRGFICYSDDQSYSLKTVKLSFKTSADVSDAAVQSAILHQVKRVLSERGVANMRWIRKYPKEEETAPPADDPCGTA</sequence>
<keyword evidence="3" id="KW-1185">Reference proteome</keyword>
<evidence type="ECO:0000313" key="3">
    <source>
        <dbReference type="Proteomes" id="UP000694680"/>
    </source>
</evidence>
<dbReference type="InterPro" id="IPR001304">
    <property type="entry name" value="C-type_lectin-like"/>
</dbReference>
<dbReference type="Pfam" id="PF00059">
    <property type="entry name" value="Lectin_C"/>
    <property type="match status" value="2"/>
</dbReference>
<dbReference type="PANTHER" id="PTHR45784">
    <property type="entry name" value="C-TYPE LECTIN DOMAIN FAMILY 20 MEMBER A-RELATED"/>
    <property type="match status" value="1"/>
</dbReference>
<evidence type="ECO:0000313" key="2">
    <source>
        <dbReference type="Ensembl" id="ENSGWIP00000003819.1"/>
    </source>
</evidence>
<dbReference type="AlphaFoldDB" id="A0A8C5D995"/>
<protein>
    <submittedName>
        <fullName evidence="2">Lymphocyte antigen 75-like</fullName>
    </submittedName>
</protein>
<dbReference type="Ensembl" id="ENSGWIT00000004112.1">
    <property type="protein sequence ID" value="ENSGWIP00000003819.1"/>
    <property type="gene ID" value="ENSGWIG00000002060.1"/>
</dbReference>
<reference evidence="2" key="1">
    <citation type="submission" date="2020-06" db="EMBL/GenBank/DDBJ databases">
        <authorList>
            <consortium name="Wellcome Sanger Institute Data Sharing"/>
        </authorList>
    </citation>
    <scope>NUCLEOTIDE SEQUENCE [LARGE SCALE GENOMIC DNA]</scope>
</reference>
<dbReference type="InterPro" id="IPR016187">
    <property type="entry name" value="CTDL_fold"/>
</dbReference>
<reference evidence="2" key="3">
    <citation type="submission" date="2025-09" db="UniProtKB">
        <authorList>
            <consortium name="Ensembl"/>
        </authorList>
    </citation>
    <scope>IDENTIFICATION</scope>
</reference>
<feature type="domain" description="C-type lectin" evidence="1">
    <location>
        <begin position="110"/>
        <end position="229"/>
    </location>
</feature>